<reference evidence="2" key="1">
    <citation type="submission" date="2020-10" db="EMBL/GenBank/DDBJ databases">
        <title>Taxonomic study of unclassified bacteria belonging to the class Ktedonobacteria.</title>
        <authorList>
            <person name="Yabe S."/>
            <person name="Wang C.M."/>
            <person name="Zheng Y."/>
            <person name="Sakai Y."/>
            <person name="Cavaletti L."/>
            <person name="Monciardini P."/>
            <person name="Donadio S."/>
        </authorList>
    </citation>
    <scope>NUCLEOTIDE SEQUENCE</scope>
    <source>
        <strain evidence="2">SOSP1-1</strain>
    </source>
</reference>
<evidence type="ECO:0000313" key="2">
    <source>
        <dbReference type="EMBL" id="GHO44523.1"/>
    </source>
</evidence>
<dbReference type="EMBL" id="BNJF01000001">
    <property type="protein sequence ID" value="GHO44523.1"/>
    <property type="molecule type" value="Genomic_DNA"/>
</dbReference>
<evidence type="ECO:0000256" key="1">
    <source>
        <dbReference type="SAM" id="MobiDB-lite"/>
    </source>
</evidence>
<dbReference type="Proteomes" id="UP000612362">
    <property type="component" value="Unassembled WGS sequence"/>
</dbReference>
<sequence length="488" mass="54102">MPTLITKAFTALAEQVRKTTASRGSISEYSYGAPHVYGQPQSRNVDGLGVITPERKREIAIKTPTLAACINAIIDYASPVELLIRNIDPSKPANKAKVQYVRDFFNKPNERDTGKHFLEALYRDLIVLGYGAIEIERSASGKAANLRVLDAGKLKVDYDQHGTVLGYNMLNALGFPIIGEDGVHTWLPKDIIFFKRDAKSSSVYPESRLDQLFVCAVIESLMLAFIGEKFTSSNVPYGVYNLGDISEEELKIAVSQWNEQAKSNHRILLTGSRGTATWTEFGYALKDLEAKSLLADVRSKIMSITGVTDNELGNSGDVSKANGFNLSYTFKKRGVEPVLRETVTTLTRRFIWDELLFNELEAYFDEIDTRDALLQGQIDELNFKNGFESINSILNRRGMPSIPGGEKHYVTIGAMILPVDMIEAYAKAQLESLKPPPQPDQAPGTNPNGMNLRTDTPQSPRGAVQKLRNTGYRKEDTHNEPKATKSSG</sequence>
<keyword evidence="3" id="KW-1185">Reference proteome</keyword>
<proteinExistence type="predicted"/>
<name>A0A8J3I1V0_9CHLR</name>
<organism evidence="2 3">
    <name type="scientific">Ktedonospora formicarum</name>
    <dbReference type="NCBI Taxonomy" id="2778364"/>
    <lineage>
        <taxon>Bacteria</taxon>
        <taxon>Bacillati</taxon>
        <taxon>Chloroflexota</taxon>
        <taxon>Ktedonobacteria</taxon>
        <taxon>Ktedonobacterales</taxon>
        <taxon>Ktedonobacteraceae</taxon>
        <taxon>Ktedonospora</taxon>
    </lineage>
</organism>
<evidence type="ECO:0000313" key="3">
    <source>
        <dbReference type="Proteomes" id="UP000612362"/>
    </source>
</evidence>
<dbReference type="AlphaFoldDB" id="A0A8J3I1V0"/>
<evidence type="ECO:0008006" key="4">
    <source>
        <dbReference type="Google" id="ProtNLM"/>
    </source>
</evidence>
<comment type="caution">
    <text evidence="2">The sequence shown here is derived from an EMBL/GenBank/DDBJ whole genome shotgun (WGS) entry which is preliminary data.</text>
</comment>
<dbReference type="Pfam" id="PF04860">
    <property type="entry name" value="Phage_portal"/>
    <property type="match status" value="1"/>
</dbReference>
<protein>
    <recommendedName>
        <fullName evidence="4">Phage portal protein</fullName>
    </recommendedName>
</protein>
<accession>A0A8J3I1V0</accession>
<feature type="region of interest" description="Disordered" evidence="1">
    <location>
        <begin position="432"/>
        <end position="488"/>
    </location>
</feature>
<dbReference type="InterPro" id="IPR006944">
    <property type="entry name" value="Phage/GTA_portal"/>
</dbReference>
<gene>
    <name evidence="2" type="ORF">KSX_26860</name>
</gene>
<feature type="compositionally biased region" description="Polar residues" evidence="1">
    <location>
        <begin position="443"/>
        <end position="459"/>
    </location>
</feature>
<feature type="compositionally biased region" description="Basic and acidic residues" evidence="1">
    <location>
        <begin position="472"/>
        <end position="488"/>
    </location>
</feature>
<dbReference type="RefSeq" id="WP_220193908.1">
    <property type="nucleotide sequence ID" value="NZ_BNJF01000001.1"/>
</dbReference>